<protein>
    <submittedName>
        <fullName evidence="1">ATPase</fullName>
    </submittedName>
</protein>
<dbReference type="RefSeq" id="WP_053951422.1">
    <property type="nucleotide sequence ID" value="NZ_CP010552.1"/>
</dbReference>
<evidence type="ECO:0000313" key="1">
    <source>
        <dbReference type="EMBL" id="ALE52472.1"/>
    </source>
</evidence>
<keyword evidence="2" id="KW-1185">Reference proteome</keyword>
<proteinExistence type="predicted"/>
<sequence>MKLSANEFINAPEKRLTLLGMSGVGKTHLAKLLSKQDAYFHYSGDYRIGAQYLNNDILANVIDRVKQDDWLKSLLENESISIQNNITFDNLSSASAFLGKVGNPELGGLPIDEFTRRQALHKQAEIQTMLDVPSFITRAQQQGTGNFINDAGGSLCELDNEDVYKTLAKHTTILYIRASKTNESTLIERAQTHPKPLYYQGEFLQEQLAVYLAENQLTYVAQINPDAFVRWIFPRLLEHRKPKYEQIAQQYGYTIDSEDLYQCRRADEVLELIAGAMS</sequence>
<dbReference type="InterPro" id="IPR027417">
    <property type="entry name" value="P-loop_NTPase"/>
</dbReference>
<accession>A0A0M4P8Y1</accession>
<dbReference type="Gene3D" id="3.40.50.300">
    <property type="entry name" value="P-loop containing nucleotide triphosphate hydrolases"/>
    <property type="match status" value="1"/>
</dbReference>
<dbReference type="KEGG" id="tho:SP60_04115"/>
<gene>
    <name evidence="1" type="ORF">SP60_04115</name>
</gene>
<dbReference type="SUPFAM" id="SSF52540">
    <property type="entry name" value="P-loop containing nucleoside triphosphate hydrolases"/>
    <property type="match status" value="1"/>
</dbReference>
<dbReference type="OrthoDB" id="9777291at2"/>
<evidence type="ECO:0000313" key="2">
    <source>
        <dbReference type="Proteomes" id="UP000058020"/>
    </source>
</evidence>
<organism evidence="1 2">
    <name type="scientific">Candidatus Thioglobus autotrophicus</name>
    <dbReference type="NCBI Taxonomy" id="1705394"/>
    <lineage>
        <taxon>Bacteria</taxon>
        <taxon>Pseudomonadati</taxon>
        <taxon>Pseudomonadota</taxon>
        <taxon>Gammaproteobacteria</taxon>
        <taxon>Candidatus Pseudothioglobaceae</taxon>
        <taxon>Candidatus Thioglobus</taxon>
    </lineage>
</organism>
<dbReference type="STRING" id="1705394.SP60_04115"/>
<name>A0A0M4P8Y1_9GAMM</name>
<dbReference type="EMBL" id="CP010552">
    <property type="protein sequence ID" value="ALE52472.1"/>
    <property type="molecule type" value="Genomic_DNA"/>
</dbReference>
<reference evidence="1 2" key="1">
    <citation type="journal article" date="2015" name="Genome Announc.">
        <title>Genome Sequence of 'Candidatus Thioglobus autotrophica' Strain EF1, a Chemoautotroph from the SUP05 Clade of Marine Gammaproteobacteria.</title>
        <authorList>
            <person name="Shah V."/>
            <person name="Morris R.M."/>
        </authorList>
    </citation>
    <scope>NUCLEOTIDE SEQUENCE [LARGE SCALE GENOMIC DNA]</scope>
    <source>
        <strain evidence="1 2">EF1</strain>
    </source>
</reference>
<dbReference type="Proteomes" id="UP000058020">
    <property type="component" value="Chromosome"/>
</dbReference>
<dbReference type="AlphaFoldDB" id="A0A0M4P8Y1"/>